<dbReference type="OrthoDB" id="9815245at2"/>
<reference evidence="9 12" key="2">
    <citation type="submission" date="2019-09" db="EMBL/GenBank/DDBJ databases">
        <title>Identification of Malikia spinosa a prominent benzene-, toluene-, and ethylbenzene-degrading bacterium: enrichment, isolation and whole genome sequencing.</title>
        <authorList>
            <person name="Tancsics A."/>
            <person name="Revesz F."/>
            <person name="Kriszt B."/>
        </authorList>
    </citation>
    <scope>NUCLEOTIDE SEQUENCE [LARGE SCALE GENOMIC DNA]</scope>
    <source>
        <strain evidence="9 12">AB6</strain>
    </source>
</reference>
<protein>
    <submittedName>
        <fullName evidence="9">M23 family metallopeptidase</fullName>
    </submittedName>
    <submittedName>
        <fullName evidence="10">Peptidase M23</fullName>
    </submittedName>
</protein>
<evidence type="ECO:0000313" key="9">
    <source>
        <dbReference type="EMBL" id="MYZ51208.1"/>
    </source>
</evidence>
<dbReference type="CDD" id="cd12797">
    <property type="entry name" value="M23_peptidase"/>
    <property type="match status" value="1"/>
</dbReference>
<evidence type="ECO:0000313" key="11">
    <source>
        <dbReference type="Proteomes" id="UP000238326"/>
    </source>
</evidence>
<accession>A0A2S9KAC9</accession>
<sequence>MKPAYLPSLKTLIQSYRRPLMGALGTLMLGTGVVAFGISPALPDAAQLPVRQVVEPVAASVAVPEFTGSSPEFLVHQSQTTRRDDSVQTLLRRLGIDDRDAQMFLARDATSRLLLTGAPGKLASVTRTPAGRLKTLSVRWVDANNQRVSRLVVQRQNGEYTSRLEQPTPRRLVQFGSLTLRSSFYAATEQAGIPDAIAEQALEAFAGDIDFQRDLPRGARFSMVYEAFELDGEILFTGQLLGAEIQSGKQTHQAMWYQAPGKTGEFVSLDGSSQRRAYLASPLAFSRITSSYGPRIHPVLGEQKAHKGTDYGAPAGTPIRTVADGVVTFSGWQGGYGNYVVIRHPDQAATAYAHLGRIAVRRGQRVEQGQTIGTVGSTGTATGPNLHFEYLVKGERTNPSRIASNSSASTVVIPNLPGFKKEAKAIREQLIMAASVAQSNAQ</sequence>
<dbReference type="Pfam" id="PF01551">
    <property type="entry name" value="Peptidase_M23"/>
    <property type="match status" value="1"/>
</dbReference>
<dbReference type="SUPFAM" id="SSF51261">
    <property type="entry name" value="Duplicated hybrid motif"/>
    <property type="match status" value="1"/>
</dbReference>
<comment type="cofactor">
    <cofactor evidence="1">
        <name>Zn(2+)</name>
        <dbReference type="ChEBI" id="CHEBI:29105"/>
    </cofactor>
</comment>
<comment type="caution">
    <text evidence="10">The sequence shown here is derived from an EMBL/GenBank/DDBJ whole genome shotgun (WGS) entry which is preliminary data.</text>
</comment>
<keyword evidence="4" id="KW-0378">Hydrolase</keyword>
<dbReference type="PANTHER" id="PTHR21666">
    <property type="entry name" value="PEPTIDASE-RELATED"/>
    <property type="match status" value="1"/>
</dbReference>
<evidence type="ECO:0000256" key="3">
    <source>
        <dbReference type="ARBA" id="ARBA00022723"/>
    </source>
</evidence>
<name>A0A2S9KAC9_9BURK</name>
<dbReference type="GO" id="GO:0006508">
    <property type="term" value="P:proteolysis"/>
    <property type="evidence" value="ECO:0007669"/>
    <property type="project" value="UniProtKB-KW"/>
</dbReference>
<evidence type="ECO:0000256" key="6">
    <source>
        <dbReference type="ARBA" id="ARBA00023049"/>
    </source>
</evidence>
<dbReference type="Gene3D" id="2.70.70.10">
    <property type="entry name" value="Glucose Permease (Domain IIA)"/>
    <property type="match status" value="1"/>
</dbReference>
<dbReference type="EMBL" id="PVLR01000066">
    <property type="protein sequence ID" value="PRD67374.1"/>
    <property type="molecule type" value="Genomic_DNA"/>
</dbReference>
<keyword evidence="5" id="KW-0862">Zinc</keyword>
<keyword evidence="7" id="KW-0812">Transmembrane</keyword>
<keyword evidence="2" id="KW-0645">Protease</keyword>
<evidence type="ECO:0000256" key="5">
    <source>
        <dbReference type="ARBA" id="ARBA00022833"/>
    </source>
</evidence>
<dbReference type="GO" id="GO:0004222">
    <property type="term" value="F:metalloendopeptidase activity"/>
    <property type="evidence" value="ECO:0007669"/>
    <property type="project" value="TreeGrafter"/>
</dbReference>
<feature type="transmembrane region" description="Helical" evidence="7">
    <location>
        <begin position="20"/>
        <end position="42"/>
    </location>
</feature>
<dbReference type="InterPro" id="IPR011055">
    <property type="entry name" value="Dup_hybrid_motif"/>
</dbReference>
<evidence type="ECO:0000256" key="7">
    <source>
        <dbReference type="SAM" id="Phobius"/>
    </source>
</evidence>
<dbReference type="EMBL" id="VYSB01000002">
    <property type="protein sequence ID" value="MYZ51208.1"/>
    <property type="molecule type" value="Genomic_DNA"/>
</dbReference>
<evidence type="ECO:0000313" key="12">
    <source>
        <dbReference type="Proteomes" id="UP000481947"/>
    </source>
</evidence>
<reference evidence="10 11" key="1">
    <citation type="submission" date="2018-03" db="EMBL/GenBank/DDBJ databases">
        <title>Comparative genomics illustrates the genes involved in a hyperalkaliphilic mechanisms of Serpentinomonas isolated from highly-alkaline calcium-rich serpentinized springs.</title>
        <authorList>
            <person name="Suzuki S."/>
            <person name="Ishii S."/>
            <person name="Walworth N."/>
            <person name="Bird L."/>
            <person name="Kuenen J.G."/>
            <person name="Nealson K.H."/>
        </authorList>
    </citation>
    <scope>NUCLEOTIDE SEQUENCE [LARGE SCALE GENOMIC DNA]</scope>
    <source>
        <strain evidence="10 11">83</strain>
    </source>
</reference>
<dbReference type="RefSeq" id="WP_105731055.1">
    <property type="nucleotide sequence ID" value="NZ_PVLR01000066.1"/>
</dbReference>
<gene>
    <name evidence="10" type="ORF">C6P61_16755</name>
    <name evidence="9" type="ORF">F5985_03410</name>
</gene>
<dbReference type="GO" id="GO:0046872">
    <property type="term" value="F:metal ion binding"/>
    <property type="evidence" value="ECO:0007669"/>
    <property type="project" value="UniProtKB-KW"/>
</dbReference>
<dbReference type="InterPro" id="IPR016047">
    <property type="entry name" value="M23ase_b-sheet_dom"/>
</dbReference>
<evidence type="ECO:0000256" key="2">
    <source>
        <dbReference type="ARBA" id="ARBA00022670"/>
    </source>
</evidence>
<dbReference type="Gene3D" id="3.10.450.350">
    <property type="match status" value="2"/>
</dbReference>
<evidence type="ECO:0000256" key="4">
    <source>
        <dbReference type="ARBA" id="ARBA00022801"/>
    </source>
</evidence>
<keyword evidence="11" id="KW-1185">Reference proteome</keyword>
<evidence type="ECO:0000259" key="8">
    <source>
        <dbReference type="Pfam" id="PF01551"/>
    </source>
</evidence>
<keyword evidence="6" id="KW-0482">Metalloprotease</keyword>
<evidence type="ECO:0000256" key="1">
    <source>
        <dbReference type="ARBA" id="ARBA00001947"/>
    </source>
</evidence>
<dbReference type="PANTHER" id="PTHR21666:SF288">
    <property type="entry name" value="CELL DIVISION PROTEIN YTFB"/>
    <property type="match status" value="1"/>
</dbReference>
<dbReference type="InterPro" id="IPR050570">
    <property type="entry name" value="Cell_wall_metabolism_enzyme"/>
</dbReference>
<dbReference type="Proteomes" id="UP000481947">
    <property type="component" value="Unassembled WGS sequence"/>
</dbReference>
<dbReference type="Proteomes" id="UP000238326">
    <property type="component" value="Unassembled WGS sequence"/>
</dbReference>
<proteinExistence type="predicted"/>
<evidence type="ECO:0000313" key="10">
    <source>
        <dbReference type="EMBL" id="PRD67374.1"/>
    </source>
</evidence>
<feature type="domain" description="M23ase beta-sheet core" evidence="8">
    <location>
        <begin position="305"/>
        <end position="399"/>
    </location>
</feature>
<keyword evidence="7" id="KW-1133">Transmembrane helix</keyword>
<keyword evidence="3" id="KW-0479">Metal-binding</keyword>
<dbReference type="AlphaFoldDB" id="A0A2S9KAC9"/>
<keyword evidence="7" id="KW-0472">Membrane</keyword>
<organism evidence="10 11">
    <name type="scientific">Malikia spinosa</name>
    <dbReference type="NCBI Taxonomy" id="86180"/>
    <lineage>
        <taxon>Bacteria</taxon>
        <taxon>Pseudomonadati</taxon>
        <taxon>Pseudomonadota</taxon>
        <taxon>Betaproteobacteria</taxon>
        <taxon>Burkholderiales</taxon>
        <taxon>Comamonadaceae</taxon>
        <taxon>Malikia</taxon>
    </lineage>
</organism>